<dbReference type="Proteomes" id="UP000059680">
    <property type="component" value="Chromosome 3"/>
</dbReference>
<evidence type="ECO:0000313" key="3">
    <source>
        <dbReference type="Proteomes" id="UP000059680"/>
    </source>
</evidence>
<name>A0A0P0VUA7_ORYSJ</name>
<dbReference type="AlphaFoldDB" id="A0A0P0VUA7"/>
<accession>A0A0P0VUA7</accession>
<keyword evidence="3" id="KW-1185">Reference proteome</keyword>
<gene>
    <name evidence="2" type="ordered locus">Os03g0192633</name>
    <name evidence="2" type="ORF">OSNPB_030192633</name>
</gene>
<reference evidence="2 3" key="2">
    <citation type="journal article" date="2013" name="Plant Cell Physiol.">
        <title>Rice Annotation Project Database (RAP-DB): an integrative and interactive database for rice genomics.</title>
        <authorList>
            <person name="Sakai H."/>
            <person name="Lee S.S."/>
            <person name="Tanaka T."/>
            <person name="Numa H."/>
            <person name="Kim J."/>
            <person name="Kawahara Y."/>
            <person name="Wakimoto H."/>
            <person name="Yang C.C."/>
            <person name="Iwamoto M."/>
            <person name="Abe T."/>
            <person name="Yamada Y."/>
            <person name="Muto A."/>
            <person name="Inokuchi H."/>
            <person name="Ikemura T."/>
            <person name="Matsumoto T."/>
            <person name="Sasaki T."/>
            <person name="Itoh T."/>
        </authorList>
    </citation>
    <scope>NUCLEOTIDE SEQUENCE [LARGE SCALE GENOMIC DNA]</scope>
    <source>
        <strain evidence="3">cv. Nipponbare</strain>
    </source>
</reference>
<proteinExistence type="predicted"/>
<dbReference type="PaxDb" id="39947-A0A0P0VUA7"/>
<evidence type="ECO:0000313" key="2">
    <source>
        <dbReference type="EMBL" id="BAS82733.1"/>
    </source>
</evidence>
<keyword evidence="1" id="KW-0812">Transmembrane</keyword>
<feature type="non-terminal residue" evidence="2">
    <location>
        <position position="1"/>
    </location>
</feature>
<keyword evidence="1" id="KW-1133">Transmembrane helix</keyword>
<keyword evidence="1" id="KW-0472">Membrane</keyword>
<dbReference type="Gramene" id="Os03t0192633-00">
    <property type="protein sequence ID" value="Os03t0192633-00"/>
    <property type="gene ID" value="Os03g0192633"/>
</dbReference>
<protein>
    <submittedName>
        <fullName evidence="2">Os03g0192633 protein</fullName>
    </submittedName>
</protein>
<dbReference type="EMBL" id="AP014959">
    <property type="protein sequence ID" value="BAS82733.1"/>
    <property type="molecule type" value="Genomic_DNA"/>
</dbReference>
<organism evidence="2 3">
    <name type="scientific">Oryza sativa subsp. japonica</name>
    <name type="common">Rice</name>
    <dbReference type="NCBI Taxonomy" id="39947"/>
    <lineage>
        <taxon>Eukaryota</taxon>
        <taxon>Viridiplantae</taxon>
        <taxon>Streptophyta</taxon>
        <taxon>Embryophyta</taxon>
        <taxon>Tracheophyta</taxon>
        <taxon>Spermatophyta</taxon>
        <taxon>Magnoliopsida</taxon>
        <taxon>Liliopsida</taxon>
        <taxon>Poales</taxon>
        <taxon>Poaceae</taxon>
        <taxon>BOP clade</taxon>
        <taxon>Oryzoideae</taxon>
        <taxon>Oryzeae</taxon>
        <taxon>Oryzinae</taxon>
        <taxon>Oryza</taxon>
        <taxon>Oryza sativa</taxon>
    </lineage>
</organism>
<feature type="transmembrane region" description="Helical" evidence="1">
    <location>
        <begin position="37"/>
        <end position="58"/>
    </location>
</feature>
<sequence>TNKKKRRLSFLFFFFPPKIRRRSNCEQKLIYSRWHLLNGGVLTLHAAGSWSALVMLSVTPKFWLPWNAWQRQATSFFTTPLSPEQHGASGFATVLPSCT</sequence>
<dbReference type="InParanoid" id="A0A0P0VUA7"/>
<reference evidence="2 3" key="3">
    <citation type="journal article" date="2013" name="Rice">
        <title>Improvement of the Oryza sativa Nipponbare reference genome using next generation sequence and optical map data.</title>
        <authorList>
            <person name="Kawahara Y."/>
            <person name="de la Bastide M."/>
            <person name="Hamilton J.P."/>
            <person name="Kanamori H."/>
            <person name="McCombie W.R."/>
            <person name="Ouyang S."/>
            <person name="Schwartz D.C."/>
            <person name="Tanaka T."/>
            <person name="Wu J."/>
            <person name="Zhou S."/>
            <person name="Childs K.L."/>
            <person name="Davidson R.M."/>
            <person name="Lin H."/>
            <person name="Quesada-Ocampo L."/>
            <person name="Vaillancourt B."/>
            <person name="Sakai H."/>
            <person name="Lee S.S."/>
            <person name="Kim J."/>
            <person name="Numa H."/>
            <person name="Itoh T."/>
            <person name="Buell C.R."/>
            <person name="Matsumoto T."/>
        </authorList>
    </citation>
    <scope>NUCLEOTIDE SEQUENCE [LARGE SCALE GENOMIC DNA]</scope>
    <source>
        <strain evidence="3">cv. Nipponbare</strain>
    </source>
</reference>
<reference evidence="3" key="1">
    <citation type="journal article" date="2005" name="Nature">
        <title>The map-based sequence of the rice genome.</title>
        <authorList>
            <consortium name="International rice genome sequencing project (IRGSP)"/>
            <person name="Matsumoto T."/>
            <person name="Wu J."/>
            <person name="Kanamori H."/>
            <person name="Katayose Y."/>
            <person name="Fujisawa M."/>
            <person name="Namiki N."/>
            <person name="Mizuno H."/>
            <person name="Yamamoto K."/>
            <person name="Antonio B.A."/>
            <person name="Baba T."/>
            <person name="Sakata K."/>
            <person name="Nagamura Y."/>
            <person name="Aoki H."/>
            <person name="Arikawa K."/>
            <person name="Arita K."/>
            <person name="Bito T."/>
            <person name="Chiden Y."/>
            <person name="Fujitsuka N."/>
            <person name="Fukunaka R."/>
            <person name="Hamada M."/>
            <person name="Harada C."/>
            <person name="Hayashi A."/>
            <person name="Hijishita S."/>
            <person name="Honda M."/>
            <person name="Hosokawa S."/>
            <person name="Ichikawa Y."/>
            <person name="Idonuma A."/>
            <person name="Iijima M."/>
            <person name="Ikeda M."/>
            <person name="Ikeno M."/>
            <person name="Ito K."/>
            <person name="Ito S."/>
            <person name="Ito T."/>
            <person name="Ito Y."/>
            <person name="Ito Y."/>
            <person name="Iwabuchi A."/>
            <person name="Kamiya K."/>
            <person name="Karasawa W."/>
            <person name="Kurita K."/>
            <person name="Katagiri S."/>
            <person name="Kikuta A."/>
            <person name="Kobayashi H."/>
            <person name="Kobayashi N."/>
            <person name="Machita K."/>
            <person name="Maehara T."/>
            <person name="Masukawa M."/>
            <person name="Mizubayashi T."/>
            <person name="Mukai Y."/>
            <person name="Nagasaki H."/>
            <person name="Nagata Y."/>
            <person name="Naito S."/>
            <person name="Nakashima M."/>
            <person name="Nakama Y."/>
            <person name="Nakamichi Y."/>
            <person name="Nakamura M."/>
            <person name="Meguro A."/>
            <person name="Negishi M."/>
            <person name="Ohta I."/>
            <person name="Ohta T."/>
            <person name="Okamoto M."/>
            <person name="Ono N."/>
            <person name="Saji S."/>
            <person name="Sakaguchi M."/>
            <person name="Sakai K."/>
            <person name="Shibata M."/>
            <person name="Shimokawa T."/>
            <person name="Song J."/>
            <person name="Takazaki Y."/>
            <person name="Terasawa K."/>
            <person name="Tsugane M."/>
            <person name="Tsuji K."/>
            <person name="Ueda S."/>
            <person name="Waki K."/>
            <person name="Yamagata H."/>
            <person name="Yamamoto M."/>
            <person name="Yamamoto S."/>
            <person name="Yamane H."/>
            <person name="Yoshiki S."/>
            <person name="Yoshihara R."/>
            <person name="Yukawa K."/>
            <person name="Zhong H."/>
            <person name="Yano M."/>
            <person name="Yuan Q."/>
            <person name="Ouyang S."/>
            <person name="Liu J."/>
            <person name="Jones K.M."/>
            <person name="Gansberger K."/>
            <person name="Moffat K."/>
            <person name="Hill J."/>
            <person name="Bera J."/>
            <person name="Fadrosh D."/>
            <person name="Jin S."/>
            <person name="Johri S."/>
            <person name="Kim M."/>
            <person name="Overton L."/>
            <person name="Reardon M."/>
            <person name="Tsitrin T."/>
            <person name="Vuong H."/>
            <person name="Weaver B."/>
            <person name="Ciecko A."/>
            <person name="Tallon L."/>
            <person name="Jackson J."/>
            <person name="Pai G."/>
            <person name="Aken S.V."/>
            <person name="Utterback T."/>
            <person name="Reidmuller S."/>
            <person name="Feldblyum T."/>
            <person name="Hsiao J."/>
            <person name="Zismann V."/>
            <person name="Iobst S."/>
            <person name="de Vazeille A.R."/>
            <person name="Buell C.R."/>
            <person name="Ying K."/>
            <person name="Li Y."/>
            <person name="Lu T."/>
            <person name="Huang Y."/>
            <person name="Zhao Q."/>
            <person name="Feng Q."/>
            <person name="Zhang L."/>
            <person name="Zhu J."/>
            <person name="Weng Q."/>
            <person name="Mu J."/>
            <person name="Lu Y."/>
            <person name="Fan D."/>
            <person name="Liu Y."/>
            <person name="Guan J."/>
            <person name="Zhang Y."/>
            <person name="Yu S."/>
            <person name="Liu X."/>
            <person name="Zhang Y."/>
            <person name="Hong G."/>
            <person name="Han B."/>
            <person name="Choisne N."/>
            <person name="Demange N."/>
            <person name="Orjeda G."/>
            <person name="Samain S."/>
            <person name="Cattolico L."/>
            <person name="Pelletier E."/>
            <person name="Couloux A."/>
            <person name="Segurens B."/>
            <person name="Wincker P."/>
            <person name="D'Hont A."/>
            <person name="Scarpelli C."/>
            <person name="Weissenbach J."/>
            <person name="Salanoubat M."/>
            <person name="Quetier F."/>
            <person name="Yu Y."/>
            <person name="Kim H.R."/>
            <person name="Rambo T."/>
            <person name="Currie J."/>
            <person name="Collura K."/>
            <person name="Luo M."/>
            <person name="Yang T."/>
            <person name="Ammiraju J.S.S."/>
            <person name="Engler F."/>
            <person name="Soderlund C."/>
            <person name="Wing R.A."/>
            <person name="Palmer L.E."/>
            <person name="de la Bastide M."/>
            <person name="Spiegel L."/>
            <person name="Nascimento L."/>
            <person name="Zutavern T."/>
            <person name="O'Shaughnessy A."/>
            <person name="Dike S."/>
            <person name="Dedhia N."/>
            <person name="Preston R."/>
            <person name="Balija V."/>
            <person name="McCombie W.R."/>
            <person name="Chow T."/>
            <person name="Chen H."/>
            <person name="Chung M."/>
            <person name="Chen C."/>
            <person name="Shaw J."/>
            <person name="Wu H."/>
            <person name="Hsiao K."/>
            <person name="Chao Y."/>
            <person name="Chu M."/>
            <person name="Cheng C."/>
            <person name="Hour A."/>
            <person name="Lee P."/>
            <person name="Lin S."/>
            <person name="Lin Y."/>
            <person name="Liou J."/>
            <person name="Liu S."/>
            <person name="Hsing Y."/>
            <person name="Raghuvanshi S."/>
            <person name="Mohanty A."/>
            <person name="Bharti A.K."/>
            <person name="Gaur A."/>
            <person name="Gupta V."/>
            <person name="Kumar D."/>
            <person name="Ravi V."/>
            <person name="Vij S."/>
            <person name="Kapur A."/>
            <person name="Khurana P."/>
            <person name="Khurana P."/>
            <person name="Khurana J.P."/>
            <person name="Tyagi A.K."/>
            <person name="Gaikwad K."/>
            <person name="Singh A."/>
            <person name="Dalal V."/>
            <person name="Srivastava S."/>
            <person name="Dixit A."/>
            <person name="Pal A.K."/>
            <person name="Ghazi I.A."/>
            <person name="Yadav M."/>
            <person name="Pandit A."/>
            <person name="Bhargava A."/>
            <person name="Sureshbabu K."/>
            <person name="Batra K."/>
            <person name="Sharma T.R."/>
            <person name="Mohapatra T."/>
            <person name="Singh N.K."/>
            <person name="Messing J."/>
            <person name="Nelson A.B."/>
            <person name="Fuks G."/>
            <person name="Kavchok S."/>
            <person name="Keizer G."/>
            <person name="Linton E."/>
            <person name="Llaca V."/>
            <person name="Song R."/>
            <person name="Tanyolac B."/>
            <person name="Young S."/>
            <person name="Ho-Il K."/>
            <person name="Hahn J.H."/>
            <person name="Sangsakoo G."/>
            <person name="Vanavichit A."/>
            <person name="de Mattos Luiz.A.T."/>
            <person name="Zimmer P.D."/>
            <person name="Malone G."/>
            <person name="Dellagostin O."/>
            <person name="de Oliveira A.C."/>
            <person name="Bevan M."/>
            <person name="Bancroft I."/>
            <person name="Minx P."/>
            <person name="Cordum H."/>
            <person name="Wilson R."/>
            <person name="Cheng Z."/>
            <person name="Jin W."/>
            <person name="Jiang J."/>
            <person name="Leong S.A."/>
            <person name="Iwama H."/>
            <person name="Gojobori T."/>
            <person name="Itoh T."/>
            <person name="Niimura Y."/>
            <person name="Fujii Y."/>
            <person name="Habara T."/>
            <person name="Sakai H."/>
            <person name="Sato Y."/>
            <person name="Wilson G."/>
            <person name="Kumar K."/>
            <person name="McCouch S."/>
            <person name="Juretic N."/>
            <person name="Hoen D."/>
            <person name="Wright S."/>
            <person name="Bruskiewich R."/>
            <person name="Bureau T."/>
            <person name="Miyao A."/>
            <person name="Hirochika H."/>
            <person name="Nishikawa T."/>
            <person name="Kadowaki K."/>
            <person name="Sugiura M."/>
            <person name="Burr B."/>
            <person name="Sasaki T."/>
        </authorList>
    </citation>
    <scope>NUCLEOTIDE SEQUENCE [LARGE SCALE GENOMIC DNA]</scope>
    <source>
        <strain evidence="3">cv. Nipponbare</strain>
    </source>
</reference>
<evidence type="ECO:0000256" key="1">
    <source>
        <dbReference type="SAM" id="Phobius"/>
    </source>
</evidence>